<feature type="domain" description="DUF218" evidence="2">
    <location>
        <begin position="79"/>
        <end position="239"/>
    </location>
</feature>
<evidence type="ECO:0000313" key="3">
    <source>
        <dbReference type="EMBL" id="SFD06458.1"/>
    </source>
</evidence>
<reference evidence="3 4" key="1">
    <citation type="submission" date="2016-10" db="EMBL/GenBank/DDBJ databases">
        <authorList>
            <person name="de Groot N.N."/>
        </authorList>
    </citation>
    <scope>NUCLEOTIDE SEQUENCE [LARGE SCALE GENOMIC DNA]</scope>
    <source>
        <strain evidence="3 4">HL3</strain>
    </source>
</reference>
<keyword evidence="1" id="KW-0472">Membrane</keyword>
<dbReference type="AlphaFoldDB" id="A0A1I1PFN7"/>
<dbReference type="STRING" id="1123397.SAMN05660831_00677"/>
<evidence type="ECO:0000256" key="1">
    <source>
        <dbReference type="SAM" id="Phobius"/>
    </source>
</evidence>
<dbReference type="InterPro" id="IPR051599">
    <property type="entry name" value="Cell_Envelope_Assoc"/>
</dbReference>
<dbReference type="GO" id="GO:0000270">
    <property type="term" value="P:peptidoglycan metabolic process"/>
    <property type="evidence" value="ECO:0007669"/>
    <property type="project" value="TreeGrafter"/>
</dbReference>
<dbReference type="Proteomes" id="UP000198611">
    <property type="component" value="Unassembled WGS sequence"/>
</dbReference>
<dbReference type="GO" id="GO:0005886">
    <property type="term" value="C:plasma membrane"/>
    <property type="evidence" value="ECO:0007669"/>
    <property type="project" value="TreeGrafter"/>
</dbReference>
<feature type="transmembrane region" description="Helical" evidence="1">
    <location>
        <begin position="34"/>
        <end position="59"/>
    </location>
</feature>
<accession>A0A1I1PFN7</accession>
<feature type="transmembrane region" description="Helical" evidence="1">
    <location>
        <begin position="6"/>
        <end position="27"/>
    </location>
</feature>
<keyword evidence="1" id="KW-1133">Transmembrane helix</keyword>
<gene>
    <name evidence="3" type="ORF">SAMN05660831_00677</name>
</gene>
<sequence>MAQFVASFLLPVSLVALLGLVGAFLAWRGRGRAGALVMVGAVALLLALGSRPVSGWLVAPLERAYPPVTETERLAGIEYVMVLGAGHDPEPGLPVTAQLPATATARLVEGIRLQRALPGSRLVLSGGGEPAPSAVTSGAVARALGVAAEDLVLLPGTVNTRDEAVRAAAELDSRRLVLVTSASHMPRAMALFQGAGLDPVAAPTRYRAPREADRWRARYLRPQARGLHTSERAFYEYLGLAWSWLRGDLD</sequence>
<proteinExistence type="predicted"/>
<protein>
    <submittedName>
        <fullName evidence="3">Uncharacterized SAM-binding protein YcdF, DUF218 family</fullName>
    </submittedName>
</protein>
<dbReference type="OrthoDB" id="9809813at2"/>
<dbReference type="PANTHER" id="PTHR30336:SF4">
    <property type="entry name" value="ENVELOPE BIOGENESIS FACTOR ELYC"/>
    <property type="match status" value="1"/>
</dbReference>
<evidence type="ECO:0000259" key="2">
    <source>
        <dbReference type="Pfam" id="PF02698"/>
    </source>
</evidence>
<dbReference type="GO" id="GO:0043164">
    <property type="term" value="P:Gram-negative-bacterium-type cell wall biogenesis"/>
    <property type="evidence" value="ECO:0007669"/>
    <property type="project" value="TreeGrafter"/>
</dbReference>
<name>A0A1I1PFN7_9GAMM</name>
<dbReference type="PANTHER" id="PTHR30336">
    <property type="entry name" value="INNER MEMBRANE PROTEIN, PROBABLE PERMEASE"/>
    <property type="match status" value="1"/>
</dbReference>
<dbReference type="CDD" id="cd06259">
    <property type="entry name" value="YdcF-like"/>
    <property type="match status" value="1"/>
</dbReference>
<dbReference type="Pfam" id="PF02698">
    <property type="entry name" value="DUF218"/>
    <property type="match status" value="1"/>
</dbReference>
<keyword evidence="4" id="KW-1185">Reference proteome</keyword>
<organism evidence="3 4">
    <name type="scientific">Thiohalospira halophila DSM 15071</name>
    <dbReference type="NCBI Taxonomy" id="1123397"/>
    <lineage>
        <taxon>Bacteria</taxon>
        <taxon>Pseudomonadati</taxon>
        <taxon>Pseudomonadota</taxon>
        <taxon>Gammaproteobacteria</taxon>
        <taxon>Thiohalospirales</taxon>
        <taxon>Thiohalospiraceae</taxon>
        <taxon>Thiohalospira</taxon>
    </lineage>
</organism>
<dbReference type="EMBL" id="FOMJ01000001">
    <property type="protein sequence ID" value="SFD06458.1"/>
    <property type="molecule type" value="Genomic_DNA"/>
</dbReference>
<evidence type="ECO:0000313" key="4">
    <source>
        <dbReference type="Proteomes" id="UP000198611"/>
    </source>
</evidence>
<dbReference type="InterPro" id="IPR003848">
    <property type="entry name" value="DUF218"/>
</dbReference>
<keyword evidence="1" id="KW-0812">Transmembrane</keyword>
<dbReference type="RefSeq" id="WP_093427309.1">
    <property type="nucleotide sequence ID" value="NZ_FOMJ01000001.1"/>
</dbReference>